<evidence type="ECO:0000256" key="6">
    <source>
        <dbReference type="ARBA" id="ARBA00023136"/>
    </source>
</evidence>
<feature type="transmembrane region" description="Helical" evidence="7">
    <location>
        <begin position="432"/>
        <end position="461"/>
    </location>
</feature>
<keyword evidence="9" id="KW-1185">Reference proteome</keyword>
<evidence type="ECO:0000256" key="5">
    <source>
        <dbReference type="ARBA" id="ARBA00022989"/>
    </source>
</evidence>
<comment type="subcellular location">
    <subcellularLocation>
        <location evidence="1">Membrane</location>
        <topology evidence="1">Multi-pass membrane protein</topology>
    </subcellularLocation>
</comment>
<keyword evidence="6 7" id="KW-0472">Membrane</keyword>
<feature type="transmembrane region" description="Helical" evidence="7">
    <location>
        <begin position="397"/>
        <end position="420"/>
    </location>
</feature>
<dbReference type="AlphaFoldDB" id="A0A7I7QQH7"/>
<accession>A0A7I7QQH7</accession>
<dbReference type="Gene3D" id="3.90.550.10">
    <property type="entry name" value="Spore Coat Polysaccharide Biosynthesis Protein SpsA, Chain A"/>
    <property type="match status" value="1"/>
</dbReference>
<dbReference type="SUPFAM" id="SSF53448">
    <property type="entry name" value="Nucleotide-diphospho-sugar transferases"/>
    <property type="match status" value="1"/>
</dbReference>
<name>A0A7I7QQH7_9MYCO</name>
<evidence type="ECO:0000256" key="7">
    <source>
        <dbReference type="SAM" id="Phobius"/>
    </source>
</evidence>
<dbReference type="KEGG" id="msei:MSEDJ_23130"/>
<dbReference type="Proteomes" id="UP000467193">
    <property type="component" value="Chromosome"/>
</dbReference>
<dbReference type="Pfam" id="PF13641">
    <property type="entry name" value="Glyco_tranf_2_3"/>
    <property type="match status" value="1"/>
</dbReference>
<dbReference type="GO" id="GO:0016757">
    <property type="term" value="F:glycosyltransferase activity"/>
    <property type="evidence" value="ECO:0007669"/>
    <property type="project" value="UniProtKB-KW"/>
</dbReference>
<evidence type="ECO:0000256" key="1">
    <source>
        <dbReference type="ARBA" id="ARBA00004141"/>
    </source>
</evidence>
<dbReference type="InterPro" id="IPR029044">
    <property type="entry name" value="Nucleotide-diphossugar_trans"/>
</dbReference>
<protein>
    <recommendedName>
        <fullName evidence="10">N-acetylglucosaminyltransferase</fullName>
    </recommendedName>
</protein>
<reference evidence="8 9" key="1">
    <citation type="journal article" date="2019" name="Emerg. Microbes Infect.">
        <title>Comprehensive subspecies identification of 175 nontuberculous mycobacteria species based on 7547 genomic profiles.</title>
        <authorList>
            <person name="Matsumoto Y."/>
            <person name="Kinjo T."/>
            <person name="Motooka D."/>
            <person name="Nabeya D."/>
            <person name="Jung N."/>
            <person name="Uechi K."/>
            <person name="Horii T."/>
            <person name="Iida T."/>
            <person name="Fujita J."/>
            <person name="Nakamura S."/>
        </authorList>
    </citation>
    <scope>NUCLEOTIDE SEQUENCE [LARGE SCALE GENOMIC DNA]</scope>
    <source>
        <strain evidence="8 9">JCM 17899</strain>
    </source>
</reference>
<keyword evidence="3" id="KW-0808">Transferase</keyword>
<evidence type="ECO:0000256" key="3">
    <source>
        <dbReference type="ARBA" id="ARBA00022679"/>
    </source>
</evidence>
<sequence length="495" mass="55980">MLLIGDAQISVIVVCCLFSTMAFVMSVSFLVTLMYAKREGGREFDLELAEPDDRDRESIAVLIPARHETTVLASTLLNTAWTQRDHANHQIFAVINDDDPDTMRVAAIAATAINGGMSADRSRHEQQSEMFAAIAADDLTAHLGDLLAAVPPGPVQVLVYPLGKRPPNKPQQLNFAFWYLRSQFTVFTVLDAESLAAEGLLRAVDRAFHDHPDVEVIQGGIQLMDPLPDGPWWRRTLMGVTRWYSWHNLLEYTRWFSSQMRYQSDRGFMPLGGNTVFLRRELLVKTDAWPMSLTEDCELGVRATAIHGAKTLSFYDPKLTTREETPPSLRTLIKQRRRWNIGFIQSFVAGNWRALPTRRQRFVALWILSMSFFQTFSLAILPLTLLTVFWIKSPAPLAVALCVPTIPVVLGMALQMLYLHDYGKAFDRRIGWNVYVVYVITFLPYQLVLSFAAAQALLWYWRGRLGWDKTEHVGDHMDLAAPVAIPLAGRIARTT</sequence>
<dbReference type="PANTHER" id="PTHR43867">
    <property type="entry name" value="CELLULOSE SYNTHASE CATALYTIC SUBUNIT A [UDP-FORMING]"/>
    <property type="match status" value="1"/>
</dbReference>
<dbReference type="EMBL" id="AP022588">
    <property type="protein sequence ID" value="BBY28217.1"/>
    <property type="molecule type" value="Genomic_DNA"/>
</dbReference>
<keyword evidence="5 7" id="KW-1133">Transmembrane helix</keyword>
<organism evidence="8 9">
    <name type="scientific">Mycolicibacterium sediminis</name>
    <dbReference type="NCBI Taxonomy" id="1286180"/>
    <lineage>
        <taxon>Bacteria</taxon>
        <taxon>Bacillati</taxon>
        <taxon>Actinomycetota</taxon>
        <taxon>Actinomycetes</taxon>
        <taxon>Mycobacteriales</taxon>
        <taxon>Mycobacteriaceae</taxon>
        <taxon>Mycolicibacterium</taxon>
    </lineage>
</organism>
<feature type="transmembrane region" description="Helical" evidence="7">
    <location>
        <begin position="12"/>
        <end position="36"/>
    </location>
</feature>
<keyword evidence="2" id="KW-0328">Glycosyltransferase</keyword>
<evidence type="ECO:0000313" key="8">
    <source>
        <dbReference type="EMBL" id="BBY28217.1"/>
    </source>
</evidence>
<dbReference type="GO" id="GO:0016020">
    <property type="term" value="C:membrane"/>
    <property type="evidence" value="ECO:0007669"/>
    <property type="project" value="UniProtKB-SubCell"/>
</dbReference>
<feature type="transmembrane region" description="Helical" evidence="7">
    <location>
        <begin position="363"/>
        <end position="391"/>
    </location>
</feature>
<dbReference type="InterPro" id="IPR050321">
    <property type="entry name" value="Glycosyltr_2/OpgH_subfam"/>
</dbReference>
<gene>
    <name evidence="8" type="ORF">MSEDJ_23130</name>
</gene>
<evidence type="ECO:0008006" key="10">
    <source>
        <dbReference type="Google" id="ProtNLM"/>
    </source>
</evidence>
<evidence type="ECO:0000313" key="9">
    <source>
        <dbReference type="Proteomes" id="UP000467193"/>
    </source>
</evidence>
<evidence type="ECO:0000256" key="2">
    <source>
        <dbReference type="ARBA" id="ARBA00022676"/>
    </source>
</evidence>
<proteinExistence type="predicted"/>
<evidence type="ECO:0000256" key="4">
    <source>
        <dbReference type="ARBA" id="ARBA00022692"/>
    </source>
</evidence>
<keyword evidence="4 7" id="KW-0812">Transmembrane</keyword>
<dbReference type="PANTHER" id="PTHR43867:SF2">
    <property type="entry name" value="CELLULOSE SYNTHASE CATALYTIC SUBUNIT A [UDP-FORMING]"/>
    <property type="match status" value="1"/>
</dbReference>